<organism evidence="9">
    <name type="scientific">Vernicia montana</name>
    <dbReference type="NCBI Taxonomy" id="316732"/>
    <lineage>
        <taxon>Eukaryota</taxon>
        <taxon>Viridiplantae</taxon>
        <taxon>Streptophyta</taxon>
        <taxon>Embryophyta</taxon>
        <taxon>Tracheophyta</taxon>
        <taxon>Spermatophyta</taxon>
        <taxon>Magnoliopsida</taxon>
        <taxon>eudicotyledons</taxon>
        <taxon>Gunneridae</taxon>
        <taxon>Pentapetalae</taxon>
        <taxon>rosids</taxon>
        <taxon>fabids</taxon>
        <taxon>Malpighiales</taxon>
        <taxon>Euphorbiaceae</taxon>
        <taxon>Crotonoideae</taxon>
        <taxon>Aleuritideae</taxon>
        <taxon>Vernicia</taxon>
    </lineage>
</organism>
<evidence type="ECO:0000256" key="3">
    <source>
        <dbReference type="ARBA" id="ARBA00023125"/>
    </source>
</evidence>
<evidence type="ECO:0000256" key="6">
    <source>
        <dbReference type="ARBA" id="ARBA00024343"/>
    </source>
</evidence>
<feature type="region of interest" description="Disordered" evidence="7">
    <location>
        <begin position="177"/>
        <end position="223"/>
    </location>
</feature>
<comment type="similarity">
    <text evidence="6">Belongs to the AP2/ERF transcription factor family. ERF subfamily.</text>
</comment>
<evidence type="ECO:0000256" key="7">
    <source>
        <dbReference type="SAM" id="MobiDB-lite"/>
    </source>
</evidence>
<feature type="domain" description="AP2/ERF" evidence="8">
    <location>
        <begin position="112"/>
        <end position="170"/>
    </location>
</feature>
<dbReference type="InterPro" id="IPR044808">
    <property type="entry name" value="ERF_plant"/>
</dbReference>
<dbReference type="GO" id="GO:0005634">
    <property type="term" value="C:nucleus"/>
    <property type="evidence" value="ECO:0007669"/>
    <property type="project" value="UniProtKB-SubCell"/>
</dbReference>
<keyword evidence="5" id="KW-0539">Nucleus</keyword>
<dbReference type="SMART" id="SM00380">
    <property type="entry name" value="AP2"/>
    <property type="match status" value="1"/>
</dbReference>
<protein>
    <submittedName>
        <fullName evidence="9">AP2/ERF domain-containing transcription factor</fullName>
    </submittedName>
</protein>
<evidence type="ECO:0000259" key="8">
    <source>
        <dbReference type="PROSITE" id="PS51032"/>
    </source>
</evidence>
<evidence type="ECO:0000256" key="5">
    <source>
        <dbReference type="ARBA" id="ARBA00023242"/>
    </source>
</evidence>
<sequence length="223" mass="24775">MYGNSTLEHSDLAFLESISHHLFDEFESSVFDPSFLTENWGDLPLKLDDSEDMIVYGALQDAINVGWAPSSCDQSDHINEIKVDQVQDSKTFTPLAAASESNAPPPKGKGMHYRGVRRRPWGKFAAEIREPKKNGARLWLGTYATPEEAAMAYDRAAFKIRGCKAKLNFPHLVGSDEWELSSSSSSTTLNTHKRKSPEHSASESDSDSTSPLQNKKRKLIAKS</sequence>
<dbReference type="FunFam" id="3.30.730.10:FF:000001">
    <property type="entry name" value="Ethylene-responsive transcription factor 2"/>
    <property type="match status" value="1"/>
</dbReference>
<dbReference type="GO" id="GO:0003700">
    <property type="term" value="F:DNA-binding transcription factor activity"/>
    <property type="evidence" value="ECO:0007669"/>
    <property type="project" value="InterPro"/>
</dbReference>
<comment type="subcellular location">
    <subcellularLocation>
        <location evidence="1">Nucleus</location>
    </subcellularLocation>
</comment>
<dbReference type="PANTHER" id="PTHR31190:SF287">
    <property type="entry name" value="DEVELOPMENT RELATED ERF PROTEIN"/>
    <property type="match status" value="1"/>
</dbReference>
<reference evidence="9" key="1">
    <citation type="journal article" date="2016" name="Genes (Basel)">
        <title>Divergent Expression Patterns in Two Vernicia Species Revealed the Potential Role of the Hub Gene VmAP2/ERF036 in Resistance to Fusarium oxysporum in Vernicia montana.</title>
        <authorList>
            <person name="Zhang Q."/>
            <person name="Gao M."/>
            <person name="Wu L."/>
            <person name="Wang Y."/>
            <person name="Chen Y."/>
        </authorList>
    </citation>
    <scope>NUCLEOTIDE SEQUENCE</scope>
</reference>
<feature type="compositionally biased region" description="Basic residues" evidence="7">
    <location>
        <begin position="214"/>
        <end position="223"/>
    </location>
</feature>
<keyword evidence="4" id="KW-0804">Transcription</keyword>
<dbReference type="Pfam" id="PF00847">
    <property type="entry name" value="AP2"/>
    <property type="match status" value="1"/>
</dbReference>
<dbReference type="Gene3D" id="3.30.730.10">
    <property type="entry name" value="AP2/ERF domain"/>
    <property type="match status" value="1"/>
</dbReference>
<accession>A0A1L6CB03</accession>
<dbReference type="InterPro" id="IPR016177">
    <property type="entry name" value="DNA-bd_dom_sf"/>
</dbReference>
<proteinExistence type="evidence at transcript level"/>
<name>A0A1L6CB03_9ROSI</name>
<evidence type="ECO:0000256" key="2">
    <source>
        <dbReference type="ARBA" id="ARBA00023015"/>
    </source>
</evidence>
<dbReference type="SUPFAM" id="SSF54171">
    <property type="entry name" value="DNA-binding domain"/>
    <property type="match status" value="1"/>
</dbReference>
<keyword evidence="3" id="KW-0238">DNA-binding</keyword>
<dbReference type="PRINTS" id="PR00367">
    <property type="entry name" value="ETHRSPELEMNT"/>
</dbReference>
<dbReference type="PANTHER" id="PTHR31190">
    <property type="entry name" value="DNA-BINDING DOMAIN"/>
    <property type="match status" value="1"/>
</dbReference>
<evidence type="ECO:0000256" key="4">
    <source>
        <dbReference type="ARBA" id="ARBA00023163"/>
    </source>
</evidence>
<dbReference type="InterPro" id="IPR036955">
    <property type="entry name" value="AP2/ERF_dom_sf"/>
</dbReference>
<dbReference type="PROSITE" id="PS51032">
    <property type="entry name" value="AP2_ERF"/>
    <property type="match status" value="1"/>
</dbReference>
<dbReference type="CDD" id="cd00018">
    <property type="entry name" value="AP2"/>
    <property type="match status" value="1"/>
</dbReference>
<keyword evidence="2" id="KW-0805">Transcription regulation</keyword>
<dbReference type="InterPro" id="IPR001471">
    <property type="entry name" value="AP2/ERF_dom"/>
</dbReference>
<reference evidence="9" key="2">
    <citation type="submission" date="2016-09" db="EMBL/GenBank/DDBJ databases">
        <authorList>
            <person name="Capua I."/>
            <person name="De Benedictis P."/>
            <person name="Joannis T."/>
            <person name="Lombin L.H."/>
            <person name="Cattoli G."/>
        </authorList>
    </citation>
    <scope>NUCLEOTIDE SEQUENCE</scope>
</reference>
<dbReference type="EMBL" id="KX868853">
    <property type="protein sequence ID" value="APQ47366.1"/>
    <property type="molecule type" value="mRNA"/>
</dbReference>
<dbReference type="GO" id="GO:0009873">
    <property type="term" value="P:ethylene-activated signaling pathway"/>
    <property type="evidence" value="ECO:0007669"/>
    <property type="project" value="InterPro"/>
</dbReference>
<dbReference type="GO" id="GO:0003677">
    <property type="term" value="F:DNA binding"/>
    <property type="evidence" value="ECO:0007669"/>
    <property type="project" value="UniProtKB-KW"/>
</dbReference>
<evidence type="ECO:0000313" key="9">
    <source>
        <dbReference type="EMBL" id="APQ47366.1"/>
    </source>
</evidence>
<evidence type="ECO:0000256" key="1">
    <source>
        <dbReference type="ARBA" id="ARBA00004123"/>
    </source>
</evidence>
<dbReference type="AlphaFoldDB" id="A0A1L6CB03"/>